<dbReference type="EMBL" id="PKMF04000766">
    <property type="protein sequence ID" value="KAK7819794.1"/>
    <property type="molecule type" value="Genomic_DNA"/>
</dbReference>
<protein>
    <submittedName>
        <fullName evidence="1">Uncharacterized protein</fullName>
    </submittedName>
</protein>
<gene>
    <name evidence="1" type="ORF">CFP56_039572</name>
</gene>
<name>A0AAW0J0C6_QUESU</name>
<keyword evidence="2" id="KW-1185">Reference proteome</keyword>
<sequence length="209" mass="23674">MDEFQKLGLTSAITNGHHGPPNTTTITVVILHLSISNLHGSTTMTTVSEPLRLYPHWLLSLLAQAQPWPKPYGQHHHRGFVMGFDLIWACDGELQFWWWWWWISIGVGFEFVEGGREGGREGVDGDIELVVKMNLLLEILVDEAFHGNKKFNIFTKASYAKAAKAIGEKFVIECTPKHKLLVCIIAHPNHAQFLKKKIEMFDEMSLVVG</sequence>
<dbReference type="Proteomes" id="UP000237347">
    <property type="component" value="Unassembled WGS sequence"/>
</dbReference>
<evidence type="ECO:0000313" key="1">
    <source>
        <dbReference type="EMBL" id="KAK7819794.1"/>
    </source>
</evidence>
<proteinExistence type="predicted"/>
<organism evidence="1 2">
    <name type="scientific">Quercus suber</name>
    <name type="common">Cork oak</name>
    <dbReference type="NCBI Taxonomy" id="58331"/>
    <lineage>
        <taxon>Eukaryota</taxon>
        <taxon>Viridiplantae</taxon>
        <taxon>Streptophyta</taxon>
        <taxon>Embryophyta</taxon>
        <taxon>Tracheophyta</taxon>
        <taxon>Spermatophyta</taxon>
        <taxon>Magnoliopsida</taxon>
        <taxon>eudicotyledons</taxon>
        <taxon>Gunneridae</taxon>
        <taxon>Pentapetalae</taxon>
        <taxon>rosids</taxon>
        <taxon>fabids</taxon>
        <taxon>Fagales</taxon>
        <taxon>Fagaceae</taxon>
        <taxon>Quercus</taxon>
    </lineage>
</organism>
<reference evidence="1 2" key="1">
    <citation type="journal article" date="2018" name="Sci. Data">
        <title>The draft genome sequence of cork oak.</title>
        <authorList>
            <person name="Ramos A.M."/>
            <person name="Usie A."/>
            <person name="Barbosa P."/>
            <person name="Barros P.M."/>
            <person name="Capote T."/>
            <person name="Chaves I."/>
            <person name="Simoes F."/>
            <person name="Abreu I."/>
            <person name="Carrasquinho I."/>
            <person name="Faro C."/>
            <person name="Guimaraes J.B."/>
            <person name="Mendonca D."/>
            <person name="Nobrega F."/>
            <person name="Rodrigues L."/>
            <person name="Saibo N.J.M."/>
            <person name="Varela M.C."/>
            <person name="Egas C."/>
            <person name="Matos J."/>
            <person name="Miguel C.M."/>
            <person name="Oliveira M.M."/>
            <person name="Ricardo C.P."/>
            <person name="Goncalves S."/>
        </authorList>
    </citation>
    <scope>NUCLEOTIDE SEQUENCE [LARGE SCALE GENOMIC DNA]</scope>
    <source>
        <strain evidence="2">cv. HL8</strain>
    </source>
</reference>
<dbReference type="AlphaFoldDB" id="A0AAW0J0C6"/>
<evidence type="ECO:0000313" key="2">
    <source>
        <dbReference type="Proteomes" id="UP000237347"/>
    </source>
</evidence>
<accession>A0AAW0J0C6</accession>
<comment type="caution">
    <text evidence="1">The sequence shown here is derived from an EMBL/GenBank/DDBJ whole genome shotgun (WGS) entry which is preliminary data.</text>
</comment>